<accession>A0A495W2U9</accession>
<proteinExistence type="predicted"/>
<evidence type="ECO:0000313" key="2">
    <source>
        <dbReference type="EMBL" id="RKT55976.1"/>
    </source>
</evidence>
<evidence type="ECO:0000313" key="3">
    <source>
        <dbReference type="Proteomes" id="UP000282084"/>
    </source>
</evidence>
<dbReference type="Gene3D" id="3.90.180.10">
    <property type="entry name" value="Medium-chain alcohol dehydrogenases, catalytic domain"/>
    <property type="match status" value="1"/>
</dbReference>
<feature type="compositionally biased region" description="Basic and acidic residues" evidence="1">
    <location>
        <begin position="68"/>
        <end position="80"/>
    </location>
</feature>
<dbReference type="Proteomes" id="UP000282084">
    <property type="component" value="Unassembled WGS sequence"/>
</dbReference>
<keyword evidence="3" id="KW-1185">Reference proteome</keyword>
<comment type="caution">
    <text evidence="2">The sequence shown here is derived from an EMBL/GenBank/DDBJ whole genome shotgun (WGS) entry which is preliminary data.</text>
</comment>
<protein>
    <submittedName>
        <fullName evidence="2">Alcohol dehydrogenase-like protein</fullName>
    </submittedName>
</protein>
<dbReference type="EMBL" id="RBXO01000001">
    <property type="protein sequence ID" value="RKT55976.1"/>
    <property type="molecule type" value="Genomic_DNA"/>
</dbReference>
<feature type="region of interest" description="Disordered" evidence="1">
    <location>
        <begin position="57"/>
        <end position="80"/>
    </location>
</feature>
<dbReference type="InterPro" id="IPR011032">
    <property type="entry name" value="GroES-like_sf"/>
</dbReference>
<dbReference type="SUPFAM" id="SSF50129">
    <property type="entry name" value="GroES-like"/>
    <property type="match status" value="1"/>
</dbReference>
<name>A0A495W2U9_9PSEU</name>
<reference evidence="2 3" key="1">
    <citation type="submission" date="2018-10" db="EMBL/GenBank/DDBJ databases">
        <title>Sequencing the genomes of 1000 actinobacteria strains.</title>
        <authorList>
            <person name="Klenk H.-P."/>
        </authorList>
    </citation>
    <scope>NUCLEOTIDE SEQUENCE [LARGE SCALE GENOMIC DNA]</scope>
    <source>
        <strain evidence="2 3">DSM 43800</strain>
    </source>
</reference>
<dbReference type="RefSeq" id="WP_121007610.1">
    <property type="nucleotide sequence ID" value="NZ_RBXO01000001.1"/>
</dbReference>
<dbReference type="AlphaFoldDB" id="A0A495W2U9"/>
<sequence length="80" mass="8090">MKAVVRHGTGDVPVDEVPDPRNLEPGDAIVRGTRGGVRGAGLRPVRGVVEGAVLAHEGGGTGGVGVHPRPDRPETVLDAA</sequence>
<gene>
    <name evidence="2" type="ORF">C8E97_4664</name>
</gene>
<evidence type="ECO:0000256" key="1">
    <source>
        <dbReference type="SAM" id="MobiDB-lite"/>
    </source>
</evidence>
<dbReference type="OrthoDB" id="241504at2"/>
<organism evidence="2 3">
    <name type="scientific">Saccharothrix australiensis</name>
    <dbReference type="NCBI Taxonomy" id="2072"/>
    <lineage>
        <taxon>Bacteria</taxon>
        <taxon>Bacillati</taxon>
        <taxon>Actinomycetota</taxon>
        <taxon>Actinomycetes</taxon>
        <taxon>Pseudonocardiales</taxon>
        <taxon>Pseudonocardiaceae</taxon>
        <taxon>Saccharothrix</taxon>
    </lineage>
</organism>
<feature type="region of interest" description="Disordered" evidence="1">
    <location>
        <begin position="1"/>
        <end position="35"/>
    </location>
</feature>